<dbReference type="GO" id="GO:0038202">
    <property type="term" value="P:TORC1 signaling"/>
    <property type="evidence" value="ECO:0007669"/>
    <property type="project" value="TreeGrafter"/>
</dbReference>
<dbReference type="GO" id="GO:0010508">
    <property type="term" value="P:positive regulation of autophagy"/>
    <property type="evidence" value="ECO:0007669"/>
    <property type="project" value="TreeGrafter"/>
</dbReference>
<dbReference type="GO" id="GO:0034198">
    <property type="term" value="P:cellular response to amino acid starvation"/>
    <property type="evidence" value="ECO:0007669"/>
    <property type="project" value="UniProtKB-UniRule"/>
</dbReference>
<dbReference type="PANTHER" id="PTHR13153:SF5">
    <property type="entry name" value="GATOR COMPLEX PROTEIN NPRL3"/>
    <property type="match status" value="1"/>
</dbReference>
<protein>
    <recommendedName>
        <fullName evidence="1">GATOR complex protein NPRL3</fullName>
    </recommendedName>
    <alternativeName>
        <fullName evidence="1">Nitrogen permease regulator 3-like protein</fullName>
    </alternativeName>
</protein>
<reference evidence="3" key="1">
    <citation type="submission" date="2023-06" db="EMBL/GenBank/DDBJ databases">
        <authorList>
            <person name="Delattre M."/>
        </authorList>
    </citation>
    <scope>NUCLEOTIDE SEQUENCE</scope>
    <source>
        <strain evidence="3">AF72</strain>
    </source>
</reference>
<comment type="function">
    <text evidence="1">As a component of the GATOR1 complex functions as an inhibitor of the amino acid-sensing branch of the TORC1 pathway.</text>
</comment>
<proteinExistence type="inferred from homology"/>
<evidence type="ECO:0000313" key="4">
    <source>
        <dbReference type="Proteomes" id="UP001177023"/>
    </source>
</evidence>
<feature type="compositionally biased region" description="Acidic residues" evidence="2">
    <location>
        <begin position="458"/>
        <end position="476"/>
    </location>
</feature>
<dbReference type="GO" id="GO:1990130">
    <property type="term" value="C:GATOR1 complex"/>
    <property type="evidence" value="ECO:0007669"/>
    <property type="project" value="UniProtKB-UniRule"/>
</dbReference>
<dbReference type="Pfam" id="PF03666">
    <property type="entry name" value="NPR3"/>
    <property type="match status" value="1"/>
</dbReference>
<dbReference type="PANTHER" id="PTHR13153">
    <property type="entry name" value="CGTHBA PROTEIN -14 GENE PROTEIN"/>
    <property type="match status" value="1"/>
</dbReference>
<keyword evidence="1" id="KW-0458">Lysosome</keyword>
<comment type="similarity">
    <text evidence="1">Belongs to the NPR3 family.</text>
</comment>
<gene>
    <name evidence="3" type="ORF">MSPICULIGERA_LOCUS10835</name>
</gene>
<feature type="region of interest" description="Disordered" evidence="2">
    <location>
        <begin position="542"/>
        <end position="594"/>
    </location>
</feature>
<feature type="region of interest" description="Disordered" evidence="2">
    <location>
        <begin position="451"/>
        <end position="476"/>
    </location>
</feature>
<dbReference type="InterPro" id="IPR005365">
    <property type="entry name" value="Npr3"/>
</dbReference>
<dbReference type="GO" id="GO:0005764">
    <property type="term" value="C:lysosome"/>
    <property type="evidence" value="ECO:0007669"/>
    <property type="project" value="UniProtKB-SubCell"/>
</dbReference>
<feature type="compositionally biased region" description="Acidic residues" evidence="2">
    <location>
        <begin position="690"/>
        <end position="699"/>
    </location>
</feature>
<dbReference type="AlphaFoldDB" id="A0AA36CPK3"/>
<evidence type="ECO:0000313" key="3">
    <source>
        <dbReference type="EMBL" id="CAJ0572450.1"/>
    </source>
</evidence>
<feature type="region of interest" description="Disordered" evidence="2">
    <location>
        <begin position="657"/>
        <end position="701"/>
    </location>
</feature>
<evidence type="ECO:0000256" key="2">
    <source>
        <dbReference type="SAM" id="MobiDB-lite"/>
    </source>
</evidence>
<feature type="compositionally biased region" description="Polar residues" evidence="2">
    <location>
        <begin position="657"/>
        <end position="688"/>
    </location>
</feature>
<comment type="subcellular location">
    <subcellularLocation>
        <location evidence="1">Lysosome</location>
    </subcellularLocation>
</comment>
<accession>A0AA36CPK3</accession>
<dbReference type="EMBL" id="CATQJA010002598">
    <property type="protein sequence ID" value="CAJ0572450.1"/>
    <property type="molecule type" value="Genomic_DNA"/>
</dbReference>
<dbReference type="Proteomes" id="UP001177023">
    <property type="component" value="Unassembled WGS sequence"/>
</dbReference>
<organism evidence="3 4">
    <name type="scientific">Mesorhabditis spiculigera</name>
    <dbReference type="NCBI Taxonomy" id="96644"/>
    <lineage>
        <taxon>Eukaryota</taxon>
        <taxon>Metazoa</taxon>
        <taxon>Ecdysozoa</taxon>
        <taxon>Nematoda</taxon>
        <taxon>Chromadorea</taxon>
        <taxon>Rhabditida</taxon>
        <taxon>Rhabditina</taxon>
        <taxon>Rhabditomorpha</taxon>
        <taxon>Rhabditoidea</taxon>
        <taxon>Rhabditidae</taxon>
        <taxon>Mesorhabditinae</taxon>
        <taxon>Mesorhabditis</taxon>
    </lineage>
</organism>
<sequence length="835" mass="94619">MARVHYASGSFQRPPPARIEGKSPLAVIFACRGSMSSNDILYIHSMNNLYREEAINSMTVVTRRDCPKRIVNKFRDVKESMRTPFGLSLEMLSNILCVKESANDMPFEMKLGRLLYVGFPKSIAATPAPALMEEQLDGVHIAFVLPEGTSYHLIERFQCLSRKIAYAIDSLQQISNYLDREYKAIHYVLEDFRRIPENEARYLPWEKVRKTSKLAALLSQVFEDLHKTGVVQVFMENFIEIGFCLEARALEHAHLTPRSAVEIDRLVSRIRPYHSVLLLEDVTPSPDSNPNVALMIRHCDPDRSILDISTASGIPLIQVLMVVRHLLIWARAVVIYPIVNTNVYSSATTNKDLERENKRFNKFFGHLDTLGRTLSYFNPPIQLDKYVEPLGPLVEQQVKTRIVVYLLRHQLLMQLHTFAYLLPPYSTDDQIPDAPCPASICAMIDEVPTAIHPHEPLPDDEPEPEDLTDSSSDIDSDVEAPIPIISHHHHHRESEDPRRWKKNMQAEELNAEIHRRLAELPEEELKQIPILNAAQMAILFPPTSSPESLGNHFRPGPGRYMLSDDESVDYDRDSRRAYSGSNHSPRSELLDDETPLSRAEEMTEDFMVNDFSGPQSEIEDELCDGIDPVEPTEAIGESEEQADEQTLALPANTSSEMSTIEDTMKDSASPSRRMSMTLTASPPQNYNDGTDADIEDADDGISSGDIELQEQLDVDSNVAEEKKSEEDTEPWALPPVKLRRMERVPPVSGIPAEVKVQLKKICGQMLLTESLAEVESRIRHFCQLAPLLDGSHHVEDLMYRFDLPRQDIMETFSHFSTIVATYLRPDFISCIDDTL</sequence>
<comment type="caution">
    <text evidence="3">The sequence shown here is derived from an EMBL/GenBank/DDBJ whole genome shotgun (WGS) entry which is preliminary data.</text>
</comment>
<dbReference type="GO" id="GO:1904262">
    <property type="term" value="P:negative regulation of TORC1 signaling"/>
    <property type="evidence" value="ECO:0007669"/>
    <property type="project" value="TreeGrafter"/>
</dbReference>
<name>A0AA36CPK3_9BILA</name>
<feature type="non-terminal residue" evidence="3">
    <location>
        <position position="835"/>
    </location>
</feature>
<evidence type="ECO:0000256" key="1">
    <source>
        <dbReference type="RuleBase" id="RU368069"/>
    </source>
</evidence>
<keyword evidence="4" id="KW-1185">Reference proteome</keyword>
<keyword evidence="1" id="KW-0732">Signal</keyword>